<dbReference type="GeneID" id="92659845"/>
<dbReference type="InterPro" id="IPR000524">
    <property type="entry name" value="Tscrpt_reg_HTH_GntR"/>
</dbReference>
<dbReference type="EMBL" id="FLOC01000018">
    <property type="protein sequence ID" value="SBS34431.1"/>
    <property type="molecule type" value="Genomic_DNA"/>
</dbReference>
<accession>A0A1A8TNB3</accession>
<dbReference type="InterPro" id="IPR008920">
    <property type="entry name" value="TF_FadR/GntR_C"/>
</dbReference>
<feature type="domain" description="HTH gntR-type" evidence="4">
    <location>
        <begin position="13"/>
        <end position="81"/>
    </location>
</feature>
<evidence type="ECO:0000313" key="6">
    <source>
        <dbReference type="Proteomes" id="UP000092627"/>
    </source>
</evidence>
<name>A0A1A8TNB3_9GAMM</name>
<dbReference type="AlphaFoldDB" id="A0A1A8TNB3"/>
<dbReference type="Proteomes" id="UP000092627">
    <property type="component" value="Unassembled WGS sequence"/>
</dbReference>
<dbReference type="InterPro" id="IPR036388">
    <property type="entry name" value="WH-like_DNA-bd_sf"/>
</dbReference>
<dbReference type="PANTHER" id="PTHR43537:SF47">
    <property type="entry name" value="REGULATORY PROTEIN GNTR HTH"/>
    <property type="match status" value="1"/>
</dbReference>
<evidence type="ECO:0000256" key="3">
    <source>
        <dbReference type="ARBA" id="ARBA00023163"/>
    </source>
</evidence>
<dbReference type="SUPFAM" id="SSF46785">
    <property type="entry name" value="Winged helix' DNA-binding domain"/>
    <property type="match status" value="1"/>
</dbReference>
<dbReference type="Pfam" id="PF00392">
    <property type="entry name" value="GntR"/>
    <property type="match status" value="1"/>
</dbReference>
<evidence type="ECO:0000256" key="2">
    <source>
        <dbReference type="ARBA" id="ARBA00023125"/>
    </source>
</evidence>
<keyword evidence="6" id="KW-1185">Reference proteome</keyword>
<dbReference type="InterPro" id="IPR036390">
    <property type="entry name" value="WH_DNA-bd_sf"/>
</dbReference>
<dbReference type="Pfam" id="PF07729">
    <property type="entry name" value="FCD"/>
    <property type="match status" value="1"/>
</dbReference>
<dbReference type="PANTHER" id="PTHR43537">
    <property type="entry name" value="TRANSCRIPTIONAL REGULATOR, GNTR FAMILY"/>
    <property type="match status" value="1"/>
</dbReference>
<organism evidence="5 6">
    <name type="scientific">Marinomonas aquimarina</name>
    <dbReference type="NCBI Taxonomy" id="295068"/>
    <lineage>
        <taxon>Bacteria</taxon>
        <taxon>Pseudomonadati</taxon>
        <taxon>Pseudomonadota</taxon>
        <taxon>Gammaproteobacteria</taxon>
        <taxon>Oceanospirillales</taxon>
        <taxon>Oceanospirillaceae</taxon>
        <taxon>Marinomonas</taxon>
    </lineage>
</organism>
<dbReference type="GO" id="GO:0003677">
    <property type="term" value="F:DNA binding"/>
    <property type="evidence" value="ECO:0007669"/>
    <property type="project" value="UniProtKB-KW"/>
</dbReference>
<gene>
    <name evidence="5" type="primary">lutR</name>
    <name evidence="5" type="ORF">MAQ5080_02872</name>
</gene>
<dbReference type="OrthoDB" id="7173258at2"/>
<keyword evidence="2" id="KW-0238">DNA-binding</keyword>
<dbReference type="GO" id="GO:0003700">
    <property type="term" value="F:DNA-binding transcription factor activity"/>
    <property type="evidence" value="ECO:0007669"/>
    <property type="project" value="InterPro"/>
</dbReference>
<dbReference type="InterPro" id="IPR011711">
    <property type="entry name" value="GntR_C"/>
</dbReference>
<dbReference type="SMART" id="SM00345">
    <property type="entry name" value="HTH_GNTR"/>
    <property type="match status" value="1"/>
</dbReference>
<dbReference type="PROSITE" id="PS50949">
    <property type="entry name" value="HTH_GNTR"/>
    <property type="match status" value="1"/>
</dbReference>
<dbReference type="Gene3D" id="1.20.120.530">
    <property type="entry name" value="GntR ligand-binding domain-like"/>
    <property type="match status" value="1"/>
</dbReference>
<evidence type="ECO:0000313" key="5">
    <source>
        <dbReference type="EMBL" id="SBS34431.1"/>
    </source>
</evidence>
<reference evidence="5 6" key="1">
    <citation type="submission" date="2016-06" db="EMBL/GenBank/DDBJ databases">
        <authorList>
            <person name="Kjaerup R.B."/>
            <person name="Dalgaard T.S."/>
            <person name="Juul-Madsen H.R."/>
        </authorList>
    </citation>
    <scope>NUCLEOTIDE SEQUENCE [LARGE SCALE GENOMIC DNA]</scope>
    <source>
        <strain evidence="5 6">CECT 5080</strain>
    </source>
</reference>
<sequence length="231" mass="25260">MNNRFTLPQAPRRSLVDSTIELIRGQIEGGAWKVGERIPREQELAEMLEVGRNTVREAIRVLSHGQVLEVRQGDGTYVRTNIDPAEVMRRVGRSGLREHFALRCMLETEAARLAAVHRSKADVGLLRRLLKARGEQEQHASSAAFAEADTAFHCAIAGMCGNGALAELYRYFANSVRMNTLTALKDKELPEPGLATHEAIVDAIERQDGEAAAAAVRNVVAPLIAALEKSG</sequence>
<keyword evidence="3" id="KW-0804">Transcription</keyword>
<dbReference type="CDD" id="cd07377">
    <property type="entry name" value="WHTH_GntR"/>
    <property type="match status" value="1"/>
</dbReference>
<dbReference type="SUPFAM" id="SSF48008">
    <property type="entry name" value="GntR ligand-binding domain-like"/>
    <property type="match status" value="1"/>
</dbReference>
<evidence type="ECO:0000256" key="1">
    <source>
        <dbReference type="ARBA" id="ARBA00023015"/>
    </source>
</evidence>
<keyword evidence="1" id="KW-0805">Transcription regulation</keyword>
<evidence type="ECO:0000259" key="4">
    <source>
        <dbReference type="PROSITE" id="PS50949"/>
    </source>
</evidence>
<dbReference type="SMART" id="SM00895">
    <property type="entry name" value="FCD"/>
    <property type="match status" value="1"/>
</dbReference>
<dbReference type="Gene3D" id="1.10.10.10">
    <property type="entry name" value="Winged helix-like DNA-binding domain superfamily/Winged helix DNA-binding domain"/>
    <property type="match status" value="1"/>
</dbReference>
<dbReference type="RefSeq" id="WP_003821135.1">
    <property type="nucleotide sequence ID" value="NZ_FLOC01000018.1"/>
</dbReference>
<protein>
    <submittedName>
        <fullName evidence="5">HTH-type transcriptional regulator LutR</fullName>
    </submittedName>
</protein>
<dbReference type="STRING" id="295068.MAQ5080_02872"/>
<dbReference type="PRINTS" id="PR00035">
    <property type="entry name" value="HTHGNTR"/>
</dbReference>
<proteinExistence type="predicted"/>